<dbReference type="EMBL" id="FMYQ01000062">
    <property type="protein sequence ID" value="SDE51091.1"/>
    <property type="molecule type" value="Genomic_DNA"/>
</dbReference>
<accession>A0A1G7DHV6</accession>
<sequence length="31" mass="3492">MKHLMLVWLFGAAVTALGIAIDMHRLRVNDV</sequence>
<reference evidence="2" key="1">
    <citation type="submission" date="2016-09" db="EMBL/GenBank/DDBJ databases">
        <authorList>
            <person name="Varghese N."/>
            <person name="Submissions S."/>
        </authorList>
    </citation>
    <scope>NUCLEOTIDE SEQUENCE [LARGE SCALE GENOMIC DNA]</scope>
    <source>
        <strain evidence="2">TNe-862</strain>
    </source>
</reference>
<keyword evidence="2" id="KW-1185">Reference proteome</keyword>
<name>A0A1G7DHV6_9BURK</name>
<dbReference type="AlphaFoldDB" id="A0A1G7DHV6"/>
<organism evidence="1 2">
    <name type="scientific">Paraburkholderia lycopersici</name>
    <dbReference type="NCBI Taxonomy" id="416944"/>
    <lineage>
        <taxon>Bacteria</taxon>
        <taxon>Pseudomonadati</taxon>
        <taxon>Pseudomonadota</taxon>
        <taxon>Betaproteobacteria</taxon>
        <taxon>Burkholderiales</taxon>
        <taxon>Burkholderiaceae</taxon>
        <taxon>Paraburkholderia</taxon>
    </lineage>
</organism>
<evidence type="ECO:0000313" key="1">
    <source>
        <dbReference type="EMBL" id="SDE51091.1"/>
    </source>
</evidence>
<dbReference type="Proteomes" id="UP000198908">
    <property type="component" value="Unassembled WGS sequence"/>
</dbReference>
<gene>
    <name evidence="1" type="ORF">SAMN05421548_1624</name>
</gene>
<protein>
    <submittedName>
        <fullName evidence="1">Uncharacterized protein</fullName>
    </submittedName>
</protein>
<evidence type="ECO:0000313" key="2">
    <source>
        <dbReference type="Proteomes" id="UP000198908"/>
    </source>
</evidence>
<proteinExistence type="predicted"/>